<comment type="caution">
    <text evidence="1">The sequence shown here is derived from an EMBL/GenBank/DDBJ whole genome shotgun (WGS) entry which is preliminary data.</text>
</comment>
<dbReference type="PANTHER" id="PTHR34714">
    <property type="entry name" value="EGF-LIKE DOMAIN-CONTAINING PROTEIN"/>
    <property type="match status" value="1"/>
</dbReference>
<evidence type="ECO:0000313" key="2">
    <source>
        <dbReference type="Proteomes" id="UP001159427"/>
    </source>
</evidence>
<sequence>MAGKAVKSILELGELLKCGDKVDAASNSHVWGAFNRIFKVSMKSSQMTIPKSFEAKLTRWFHLPGDVNEEESIKRAEFQTIVRVFDRWTCNQTCFNAARALKPLNNGEAKTPHSVEFPPGTTVPGCDFCSPLDYTAADLWGRLENESGLTASNVAKYDALHSMVVFKEHSPSHWNKGKLHDMLDLCTEWFEITHKNHPQAIYPILNWNCRARAGASQHHGHSHMLLAENFHYGQWERLQQAAKMYSLEYPEFNYFDDLVSAHRNLRLAKTFGGACVFTHLAPYCGYEFKVISWNFDDDFKLAINEAVEALIHKFGSECFNLCIHFPPFRNGQLRQCAPVEEIKNSYLETGDVPMPFMAHLVDRGGVKSSSSDVCGMRIYGSAIVNEDPFSIAQQLGWLV</sequence>
<dbReference type="Proteomes" id="UP001159427">
    <property type="component" value="Unassembled WGS sequence"/>
</dbReference>
<accession>A0ABN8LVF7</accession>
<protein>
    <recommendedName>
        <fullName evidence="3">Galactose-1-phosphate uridylyltransferase</fullName>
    </recommendedName>
</protein>
<keyword evidence="2" id="KW-1185">Reference proteome</keyword>
<organism evidence="1 2">
    <name type="scientific">Porites evermanni</name>
    <dbReference type="NCBI Taxonomy" id="104178"/>
    <lineage>
        <taxon>Eukaryota</taxon>
        <taxon>Metazoa</taxon>
        <taxon>Cnidaria</taxon>
        <taxon>Anthozoa</taxon>
        <taxon>Hexacorallia</taxon>
        <taxon>Scleractinia</taxon>
        <taxon>Fungiina</taxon>
        <taxon>Poritidae</taxon>
        <taxon>Porites</taxon>
    </lineage>
</organism>
<dbReference type="EMBL" id="CALNXI010000128">
    <property type="protein sequence ID" value="CAH3019865.1"/>
    <property type="molecule type" value="Genomic_DNA"/>
</dbReference>
<evidence type="ECO:0008006" key="3">
    <source>
        <dbReference type="Google" id="ProtNLM"/>
    </source>
</evidence>
<proteinExistence type="predicted"/>
<name>A0ABN8LVF7_9CNID</name>
<gene>
    <name evidence="1" type="ORF">PEVE_00004504</name>
</gene>
<dbReference type="PANTHER" id="PTHR34714:SF3">
    <property type="match status" value="1"/>
</dbReference>
<dbReference type="InterPro" id="IPR036265">
    <property type="entry name" value="HIT-like_sf"/>
</dbReference>
<dbReference type="SUPFAM" id="SSF54197">
    <property type="entry name" value="HIT-like"/>
    <property type="match status" value="1"/>
</dbReference>
<reference evidence="1 2" key="1">
    <citation type="submission" date="2022-05" db="EMBL/GenBank/DDBJ databases">
        <authorList>
            <consortium name="Genoscope - CEA"/>
            <person name="William W."/>
        </authorList>
    </citation>
    <scope>NUCLEOTIDE SEQUENCE [LARGE SCALE GENOMIC DNA]</scope>
</reference>
<evidence type="ECO:0000313" key="1">
    <source>
        <dbReference type="EMBL" id="CAH3019865.1"/>
    </source>
</evidence>